<organism evidence="1 2">
    <name type="scientific">Delftia deserti</name>
    <dbReference type="NCBI Taxonomy" id="1651218"/>
    <lineage>
        <taxon>Bacteria</taxon>
        <taxon>Pseudomonadati</taxon>
        <taxon>Pseudomonadota</taxon>
        <taxon>Betaproteobacteria</taxon>
        <taxon>Burkholderiales</taxon>
        <taxon>Comamonadaceae</taxon>
        <taxon>Delftia</taxon>
    </lineage>
</organism>
<accession>A0ABW5EYN2</accession>
<dbReference type="EMBL" id="JBHUIG010000031">
    <property type="protein sequence ID" value="MFD2321897.1"/>
    <property type="molecule type" value="Genomic_DNA"/>
</dbReference>
<sequence length="563" mass="60385">MKIIKTSEALPKSGRYVLAWLEGAKIPMRAMWAAQHTLPLGDDADPEWGEYSEEKDEYFCPAGWYEMNQHEEQHWGVDGNVVAWCELPRLAQIVEPAGAAPAAVAPQGEYPYLPQSVGDVTDFGDGKVDIDWGHPAPVCGASLYSAEQMRAYVDADRAARAAQPTAVAGPAIKVPEDWMEHLGFELDAPADGVWMVIDDTGARREANLTERILWKELIAIRAAIQDAALAPAAPALEAPVVDLGDLVAVPRDLIGSACAAIVQRRAAPKTLAELRRYTTGDLSRHARAAAPQALATDLTDAYTGAREDLTIWKRRALEAERDLRAEREANARLVAEINAASGPTHMGEAAPQAPAAPVDDLAQLVKQLVRALRKAAPGNDLADKALDYLKRQGLQGSPLRTAHEAPPTHVGLLAAAAHIQAKAQAHLDERGSYDPDTGAVEMSESNQEHFNTLDELAEEIRLMADKAAPAPCGKPPQAPAAPAVDALAPVQALLDVHAELLDANPYAYFELAYTRQTGWMAWITDKPFHGPVINPDRKVLARGQGDTASEACAAAAQAKEGGA</sequence>
<keyword evidence="2" id="KW-1185">Reference proteome</keyword>
<reference evidence="2" key="1">
    <citation type="journal article" date="2019" name="Int. J. Syst. Evol. Microbiol.">
        <title>The Global Catalogue of Microorganisms (GCM) 10K type strain sequencing project: providing services to taxonomists for standard genome sequencing and annotation.</title>
        <authorList>
            <consortium name="The Broad Institute Genomics Platform"/>
            <consortium name="The Broad Institute Genome Sequencing Center for Infectious Disease"/>
            <person name="Wu L."/>
            <person name="Ma J."/>
        </authorList>
    </citation>
    <scope>NUCLEOTIDE SEQUENCE [LARGE SCALE GENOMIC DNA]</scope>
    <source>
        <strain evidence="2">CCUG 62793</strain>
    </source>
</reference>
<comment type="caution">
    <text evidence="1">The sequence shown here is derived from an EMBL/GenBank/DDBJ whole genome shotgun (WGS) entry which is preliminary data.</text>
</comment>
<evidence type="ECO:0008006" key="3">
    <source>
        <dbReference type="Google" id="ProtNLM"/>
    </source>
</evidence>
<dbReference type="Proteomes" id="UP001597287">
    <property type="component" value="Unassembled WGS sequence"/>
</dbReference>
<name>A0ABW5EYN2_9BURK</name>
<evidence type="ECO:0000313" key="1">
    <source>
        <dbReference type="EMBL" id="MFD2321897.1"/>
    </source>
</evidence>
<proteinExistence type="predicted"/>
<evidence type="ECO:0000313" key="2">
    <source>
        <dbReference type="Proteomes" id="UP001597287"/>
    </source>
</evidence>
<gene>
    <name evidence="1" type="ORF">ACFSPV_24760</name>
</gene>
<protein>
    <recommendedName>
        <fullName evidence="3">DUF551 domain-containing protein</fullName>
    </recommendedName>
</protein>